<evidence type="ECO:0000259" key="11">
    <source>
        <dbReference type="PROSITE" id="PS51794"/>
    </source>
</evidence>
<dbReference type="InterPro" id="IPR034701">
    <property type="entry name" value="CdaA"/>
</dbReference>
<dbReference type="PANTHER" id="PTHR34185:SF1">
    <property type="entry name" value="DIADENYLATE CYCLASE"/>
    <property type="match status" value="1"/>
</dbReference>
<keyword evidence="2 10" id="KW-1003">Cell membrane</keyword>
<comment type="subunit">
    <text evidence="10">Probably a homodimer.</text>
</comment>
<keyword evidence="3 10" id="KW-0808">Transferase</keyword>
<keyword evidence="6 10" id="KW-0547">Nucleotide-binding</keyword>
<evidence type="ECO:0000256" key="8">
    <source>
        <dbReference type="ARBA" id="ARBA00022989"/>
    </source>
</evidence>
<keyword evidence="13" id="KW-1185">Reference proteome</keyword>
<dbReference type="EC" id="2.7.7.85" evidence="10"/>
<gene>
    <name evidence="10" type="primary">dacA</name>
    <name evidence="12" type="ORF">Dthio_PD2806</name>
</gene>
<evidence type="ECO:0000256" key="2">
    <source>
        <dbReference type="ARBA" id="ARBA00022475"/>
    </source>
</evidence>
<dbReference type="InterPro" id="IPR036888">
    <property type="entry name" value="DNA_integrity_DisA_N_sf"/>
</dbReference>
<dbReference type="NCBIfam" id="TIGR00159">
    <property type="entry name" value="diadenylate cyclase CdaA"/>
    <property type="match status" value="1"/>
</dbReference>
<evidence type="ECO:0000256" key="7">
    <source>
        <dbReference type="ARBA" id="ARBA00022840"/>
    </source>
</evidence>
<dbReference type="InterPro" id="IPR045585">
    <property type="entry name" value="CdaA_N"/>
</dbReference>
<evidence type="ECO:0000256" key="9">
    <source>
        <dbReference type="ARBA" id="ARBA00023136"/>
    </source>
</evidence>
<evidence type="ECO:0000256" key="10">
    <source>
        <dbReference type="HAMAP-Rule" id="MF_01499"/>
    </source>
</evidence>
<feature type="transmembrane region" description="Helical" evidence="10">
    <location>
        <begin position="60"/>
        <end position="81"/>
    </location>
</feature>
<evidence type="ECO:0000256" key="6">
    <source>
        <dbReference type="ARBA" id="ARBA00022741"/>
    </source>
</evidence>
<comment type="caution">
    <text evidence="12">The sequence shown here is derived from an EMBL/GenBank/DDBJ whole genome shotgun (WGS) entry which is preliminary data.</text>
</comment>
<dbReference type="GO" id="GO:0006171">
    <property type="term" value="P:cAMP biosynthetic process"/>
    <property type="evidence" value="ECO:0007669"/>
    <property type="project" value="InterPro"/>
</dbReference>
<dbReference type="GO" id="GO:0004016">
    <property type="term" value="F:adenylate cyclase activity"/>
    <property type="evidence" value="ECO:0007669"/>
    <property type="project" value="UniProtKB-UniRule"/>
</dbReference>
<dbReference type="OrthoDB" id="9807385at2"/>
<evidence type="ECO:0000313" key="12">
    <source>
        <dbReference type="EMBL" id="EFI35390.1"/>
    </source>
</evidence>
<dbReference type="SUPFAM" id="SSF143597">
    <property type="entry name" value="YojJ-like"/>
    <property type="match status" value="1"/>
</dbReference>
<dbReference type="Pfam" id="PF02457">
    <property type="entry name" value="DAC"/>
    <property type="match status" value="1"/>
</dbReference>
<dbReference type="PIRSF" id="PIRSF004793">
    <property type="entry name" value="UCP004793"/>
    <property type="match status" value="1"/>
</dbReference>
<comment type="function">
    <text evidence="10">Catalyzes the condensation of 2 ATP molecules into cyclic di-AMP (c-di-AMP), a second messenger used to regulate differing processes in different bacteria.</text>
</comment>
<feature type="transmembrane region" description="Helical" evidence="10">
    <location>
        <begin position="37"/>
        <end position="54"/>
    </location>
</feature>
<proteinExistence type="inferred from homology"/>
<dbReference type="Gene3D" id="3.40.1700.10">
    <property type="entry name" value="DNA integrity scanning protein, DisA, N-terminal domain"/>
    <property type="match status" value="1"/>
</dbReference>
<evidence type="ECO:0000256" key="4">
    <source>
        <dbReference type="ARBA" id="ARBA00022692"/>
    </source>
</evidence>
<dbReference type="HAMAP" id="MF_01499">
    <property type="entry name" value="DacA"/>
    <property type="match status" value="1"/>
</dbReference>
<dbReference type="GO" id="GO:0106408">
    <property type="term" value="F:diadenylate cyclase activity"/>
    <property type="evidence" value="ECO:0007669"/>
    <property type="project" value="UniProtKB-EC"/>
</dbReference>
<dbReference type="InterPro" id="IPR003390">
    <property type="entry name" value="DNA_integrity_scan_DisA_N"/>
</dbReference>
<dbReference type="Pfam" id="PF19293">
    <property type="entry name" value="CdaA_N"/>
    <property type="match status" value="1"/>
</dbReference>
<evidence type="ECO:0000256" key="3">
    <source>
        <dbReference type="ARBA" id="ARBA00022679"/>
    </source>
</evidence>
<dbReference type="GO" id="GO:0005524">
    <property type="term" value="F:ATP binding"/>
    <property type="evidence" value="ECO:0007669"/>
    <property type="project" value="UniProtKB-UniRule"/>
</dbReference>
<keyword evidence="8 10" id="KW-1133">Transmembrane helix</keyword>
<comment type="similarity">
    <text evidence="10">Belongs to the adenylate cyclase family. DacA/CdaA subfamily.</text>
</comment>
<comment type="caution">
    <text evidence="10">Lacks conserved residue(s) required for the propagation of feature annotation.</text>
</comment>
<keyword evidence="5 10" id="KW-0548">Nucleotidyltransferase</keyword>
<dbReference type="InterPro" id="IPR050338">
    <property type="entry name" value="DisA"/>
</dbReference>
<evidence type="ECO:0000256" key="5">
    <source>
        <dbReference type="ARBA" id="ARBA00022695"/>
    </source>
</evidence>
<name>D6SL29_9BACT</name>
<comment type="catalytic activity">
    <reaction evidence="1 10">
        <text>2 ATP = 3',3'-c-di-AMP + 2 diphosphate</text>
        <dbReference type="Rhea" id="RHEA:35655"/>
        <dbReference type="ChEBI" id="CHEBI:30616"/>
        <dbReference type="ChEBI" id="CHEBI:33019"/>
        <dbReference type="ChEBI" id="CHEBI:71500"/>
        <dbReference type="EC" id="2.7.7.85"/>
    </reaction>
</comment>
<dbReference type="AlphaFoldDB" id="D6SL29"/>
<dbReference type="eggNOG" id="COG1624">
    <property type="taxonomic scope" value="Bacteria"/>
</dbReference>
<sequence>MLLDLGIVQIGWRDLVDIAVVAYIAYRVMLFLKGTRAVSVVYGLLILMVVYYVADEFGLYTLHGMLTNFLGSLFLVVIILFQSDIRKALAEMGAGRLWFNPRPTNKVLDELILAAVHMAEKKIGALIVLEKRTPLGDVVESGVELNADFSRELMETIFYPSTRLHDGAVVVRANKIAYAGCILPLAVGVPSRWNFGTRHRAAIGITEESDALAVVVSEEKGMISVAMSGKLIPGLDEVRLRRVLTSAWEK</sequence>
<dbReference type="Proteomes" id="UP000005496">
    <property type="component" value="Unassembled WGS sequence"/>
</dbReference>
<dbReference type="RefSeq" id="WP_008868522.1">
    <property type="nucleotide sequence ID" value="NZ_ACJN02000001.1"/>
</dbReference>
<reference evidence="12" key="1">
    <citation type="submission" date="2010-05" db="EMBL/GenBank/DDBJ databases">
        <title>The draft genome of Desulfonatronospira thiodismutans ASO3-1.</title>
        <authorList>
            <consortium name="US DOE Joint Genome Institute (JGI-PGF)"/>
            <person name="Lucas S."/>
            <person name="Copeland A."/>
            <person name="Lapidus A."/>
            <person name="Cheng J.-F."/>
            <person name="Bruce D."/>
            <person name="Goodwin L."/>
            <person name="Pitluck S."/>
            <person name="Chertkov O."/>
            <person name="Brettin T."/>
            <person name="Detter J.C."/>
            <person name="Han C."/>
            <person name="Land M.L."/>
            <person name="Hauser L."/>
            <person name="Kyrpides N."/>
            <person name="Mikhailova N."/>
            <person name="Muyzer G."/>
            <person name="Woyke T."/>
        </authorList>
    </citation>
    <scope>NUCLEOTIDE SEQUENCE [LARGE SCALE GENOMIC DNA]</scope>
    <source>
        <strain evidence="12">ASO3-1</strain>
    </source>
</reference>
<evidence type="ECO:0000313" key="13">
    <source>
        <dbReference type="Proteomes" id="UP000005496"/>
    </source>
</evidence>
<dbReference type="PROSITE" id="PS51794">
    <property type="entry name" value="DAC"/>
    <property type="match status" value="1"/>
</dbReference>
<keyword evidence="4 10" id="KW-0812">Transmembrane</keyword>
<protein>
    <recommendedName>
        <fullName evidence="10">Diadenylate cyclase</fullName>
        <shortName evidence="10">DAC</shortName>
        <ecNumber evidence="10">2.7.7.85</ecNumber>
    </recommendedName>
    <alternativeName>
        <fullName evidence="10">Cyclic-di-AMP synthase</fullName>
        <shortName evidence="10">c-di-AMP synthase</shortName>
    </alternativeName>
</protein>
<dbReference type="EMBL" id="ACJN02000001">
    <property type="protein sequence ID" value="EFI35390.1"/>
    <property type="molecule type" value="Genomic_DNA"/>
</dbReference>
<dbReference type="PANTHER" id="PTHR34185">
    <property type="entry name" value="DIADENYLATE CYCLASE"/>
    <property type="match status" value="1"/>
</dbReference>
<feature type="domain" description="DAC" evidence="11">
    <location>
        <begin position="82"/>
        <end position="237"/>
    </location>
</feature>
<dbReference type="InterPro" id="IPR014046">
    <property type="entry name" value="C-di-AMP_synthase"/>
</dbReference>
<organism evidence="12 13">
    <name type="scientific">Desulfonatronospira thiodismutans ASO3-1</name>
    <dbReference type="NCBI Taxonomy" id="555779"/>
    <lineage>
        <taxon>Bacteria</taxon>
        <taxon>Pseudomonadati</taxon>
        <taxon>Thermodesulfobacteriota</taxon>
        <taxon>Desulfovibrionia</taxon>
        <taxon>Desulfovibrionales</taxon>
        <taxon>Desulfonatronovibrionaceae</taxon>
        <taxon>Desulfonatronospira</taxon>
    </lineage>
</organism>
<feature type="transmembrane region" description="Helical" evidence="10">
    <location>
        <begin position="6"/>
        <end position="25"/>
    </location>
</feature>
<accession>D6SL29</accession>
<keyword evidence="7 10" id="KW-0067">ATP-binding</keyword>
<keyword evidence="9 10" id="KW-0472">Membrane</keyword>
<dbReference type="FunFam" id="3.40.1700.10:FF:000002">
    <property type="entry name" value="Diadenylate cyclase"/>
    <property type="match status" value="1"/>
</dbReference>
<evidence type="ECO:0000256" key="1">
    <source>
        <dbReference type="ARBA" id="ARBA00000877"/>
    </source>
</evidence>